<feature type="transmembrane region" description="Helical" evidence="5">
    <location>
        <begin position="225"/>
        <end position="243"/>
    </location>
</feature>
<dbReference type="InterPro" id="IPR004695">
    <property type="entry name" value="SLAC1/Mae1/Ssu1/TehA"/>
</dbReference>
<dbReference type="InterPro" id="IPR038665">
    <property type="entry name" value="Voltage-dep_anion_channel_sf"/>
</dbReference>
<dbReference type="AlphaFoldDB" id="A0AAI9TB13"/>
<feature type="transmembrane region" description="Helical" evidence="5">
    <location>
        <begin position="80"/>
        <end position="98"/>
    </location>
</feature>
<gene>
    <name evidence="6" type="ORF">VN97_g9809</name>
</gene>
<organism evidence="6 7">
    <name type="scientific">Penicillium thymicola</name>
    <dbReference type="NCBI Taxonomy" id="293382"/>
    <lineage>
        <taxon>Eukaryota</taxon>
        <taxon>Fungi</taxon>
        <taxon>Dikarya</taxon>
        <taxon>Ascomycota</taxon>
        <taxon>Pezizomycotina</taxon>
        <taxon>Eurotiomycetes</taxon>
        <taxon>Eurotiomycetidae</taxon>
        <taxon>Eurotiales</taxon>
        <taxon>Aspergillaceae</taxon>
        <taxon>Penicillium</taxon>
    </lineage>
</organism>
<keyword evidence="2 5" id="KW-0812">Transmembrane</keyword>
<dbReference type="InterPro" id="IPR030185">
    <property type="entry name" value="Mae1"/>
</dbReference>
<feature type="transmembrane region" description="Helical" evidence="5">
    <location>
        <begin position="342"/>
        <end position="361"/>
    </location>
</feature>
<name>A0AAI9TB13_PENTH</name>
<feature type="transmembrane region" description="Helical" evidence="5">
    <location>
        <begin position="149"/>
        <end position="173"/>
    </location>
</feature>
<dbReference type="Pfam" id="PF03595">
    <property type="entry name" value="SLAC1"/>
    <property type="match status" value="1"/>
</dbReference>
<keyword evidence="3 5" id="KW-1133">Transmembrane helix</keyword>
<dbReference type="CDD" id="cd09317">
    <property type="entry name" value="TDT_Mae1_like"/>
    <property type="match status" value="1"/>
</dbReference>
<evidence type="ECO:0000313" key="7">
    <source>
        <dbReference type="Proteomes" id="UP001227192"/>
    </source>
</evidence>
<dbReference type="GO" id="GO:0015140">
    <property type="term" value="F:malate transmembrane transporter activity"/>
    <property type="evidence" value="ECO:0007669"/>
    <property type="project" value="InterPro"/>
</dbReference>
<evidence type="ECO:0000256" key="2">
    <source>
        <dbReference type="ARBA" id="ARBA00022692"/>
    </source>
</evidence>
<protein>
    <submittedName>
        <fullName evidence="6">Uncharacterized protein</fullName>
    </submittedName>
</protein>
<keyword evidence="7" id="KW-1185">Reference proteome</keyword>
<accession>A0AAI9TB13</accession>
<feature type="transmembrane region" description="Helical" evidence="5">
    <location>
        <begin position="185"/>
        <end position="205"/>
    </location>
</feature>
<evidence type="ECO:0000256" key="1">
    <source>
        <dbReference type="ARBA" id="ARBA00004141"/>
    </source>
</evidence>
<dbReference type="Proteomes" id="UP001227192">
    <property type="component" value="Unassembled WGS sequence"/>
</dbReference>
<reference evidence="6" key="1">
    <citation type="submission" date="2015-06" db="EMBL/GenBank/DDBJ databases">
        <authorList>
            <person name="Nguyen H."/>
        </authorList>
    </citation>
    <scope>NUCLEOTIDE SEQUENCE</scope>
    <source>
        <strain evidence="6">DAOM 180753</strain>
    </source>
</reference>
<evidence type="ECO:0000256" key="3">
    <source>
        <dbReference type="ARBA" id="ARBA00022989"/>
    </source>
</evidence>
<reference evidence="6" key="2">
    <citation type="journal article" date="2016" name="Fungal Biol.">
        <title>Ochratoxin A production by Penicillium thymicola.</title>
        <authorList>
            <person name="Nguyen H.D.T."/>
            <person name="McMullin D.R."/>
            <person name="Ponomareva E."/>
            <person name="Riley R."/>
            <person name="Pomraning K.R."/>
            <person name="Baker S.E."/>
            <person name="Seifert K.A."/>
        </authorList>
    </citation>
    <scope>NUCLEOTIDE SEQUENCE</scope>
    <source>
        <strain evidence="6">DAOM 180753</strain>
    </source>
</reference>
<evidence type="ECO:0000256" key="4">
    <source>
        <dbReference type="ARBA" id="ARBA00023136"/>
    </source>
</evidence>
<keyword evidence="4 5" id="KW-0472">Membrane</keyword>
<sequence length="404" mass="45245">MSLRTVNGGANSNGGINGFFHTEMQYIDESNGYKRMAPRQWVVTHMDWSWFTCTQSTGGVAIVLSECPKQFQGLQTIGKVIFVFNIVLYLSFISLMALRWITNPRTFKLCFTEGPECAFYGSFWLSFATMIICMQLFGKPNVGEWLVVAIRVLFWIYAAMTLLNSTLHLSLAFKYTPVVAMEMSPAWFLSIFNVMLTGTIAGSIASSQPPPQRMPIIVAGIGYQGLGWTASVLLLVWFIGQLLEKGWPEPSQRPGLFMTIGSAGFTTVALIGTARAVPEGYGYFATHPMAKEILQVLATWVGIFLWGFALWLFGLAFFVCMAEIITRENGLWVMPMRFTNTWWAFIFPNVGFTLATAYLGQELESNAILWFSVVVALRRGIALTGRMSSLMPEFLCLALKSYRF</sequence>
<feature type="transmembrane region" description="Helical" evidence="5">
    <location>
        <begin position="297"/>
        <end position="321"/>
    </location>
</feature>
<comment type="subcellular location">
    <subcellularLocation>
        <location evidence="1">Membrane</location>
        <topology evidence="1">Multi-pass membrane protein</topology>
    </subcellularLocation>
</comment>
<dbReference type="Gene3D" id="1.50.10.150">
    <property type="entry name" value="Voltage-dependent anion channel"/>
    <property type="match status" value="1"/>
</dbReference>
<dbReference type="PANTHER" id="PTHR31162">
    <property type="entry name" value="MALIC ACID TRANSPORT PROTEIN-RELATED"/>
    <property type="match status" value="1"/>
</dbReference>
<feature type="transmembrane region" description="Helical" evidence="5">
    <location>
        <begin position="255"/>
        <end position="277"/>
    </location>
</feature>
<proteinExistence type="predicted"/>
<dbReference type="EMBL" id="LACB01000416">
    <property type="protein sequence ID" value="KAJ9483591.1"/>
    <property type="molecule type" value="Genomic_DNA"/>
</dbReference>
<dbReference type="GO" id="GO:0016020">
    <property type="term" value="C:membrane"/>
    <property type="evidence" value="ECO:0007669"/>
    <property type="project" value="UniProtKB-SubCell"/>
</dbReference>
<dbReference type="PANTHER" id="PTHR31162:SF0">
    <property type="entry name" value="MALIC ACID TRANSPORT PROTEIN"/>
    <property type="match status" value="1"/>
</dbReference>
<comment type="caution">
    <text evidence="6">The sequence shown here is derived from an EMBL/GenBank/DDBJ whole genome shotgun (WGS) entry which is preliminary data.</text>
</comment>
<evidence type="ECO:0000256" key="5">
    <source>
        <dbReference type="SAM" id="Phobius"/>
    </source>
</evidence>
<feature type="transmembrane region" description="Helical" evidence="5">
    <location>
        <begin position="118"/>
        <end position="137"/>
    </location>
</feature>
<evidence type="ECO:0000313" key="6">
    <source>
        <dbReference type="EMBL" id="KAJ9483591.1"/>
    </source>
</evidence>